<evidence type="ECO:0000256" key="2">
    <source>
        <dbReference type="ARBA" id="ARBA00023326"/>
    </source>
</evidence>
<dbReference type="InterPro" id="IPR013783">
    <property type="entry name" value="Ig-like_fold"/>
</dbReference>
<keyword evidence="7" id="KW-1185">Reference proteome</keyword>
<evidence type="ECO:0000256" key="3">
    <source>
        <dbReference type="SAM" id="MobiDB-lite"/>
    </source>
</evidence>
<organism evidence="6 7">
    <name type="scientific">Diaminobutyricimonas aerilata</name>
    <dbReference type="NCBI Taxonomy" id="1162967"/>
    <lineage>
        <taxon>Bacteria</taxon>
        <taxon>Bacillati</taxon>
        <taxon>Actinomycetota</taxon>
        <taxon>Actinomycetes</taxon>
        <taxon>Micrococcales</taxon>
        <taxon>Microbacteriaceae</taxon>
        <taxon>Diaminobutyricimonas</taxon>
    </lineage>
</organism>
<dbReference type="InterPro" id="IPR036116">
    <property type="entry name" value="FN3_sf"/>
</dbReference>
<keyword evidence="4" id="KW-0472">Membrane</keyword>
<feature type="region of interest" description="Disordered" evidence="3">
    <location>
        <begin position="1648"/>
        <end position="1676"/>
    </location>
</feature>
<dbReference type="SMART" id="SM00060">
    <property type="entry name" value="FN3"/>
    <property type="match status" value="3"/>
</dbReference>
<dbReference type="Pfam" id="PF17963">
    <property type="entry name" value="Big_9"/>
    <property type="match status" value="5"/>
</dbReference>
<feature type="domain" description="Fibronectin type-III" evidence="5">
    <location>
        <begin position="1466"/>
        <end position="1558"/>
    </location>
</feature>
<proteinExistence type="predicted"/>
<dbReference type="Gene3D" id="2.60.40.10">
    <property type="entry name" value="Immunoglobulins"/>
    <property type="match status" value="2"/>
</dbReference>
<keyword evidence="2" id="KW-0119">Carbohydrate metabolism</keyword>
<name>A0A2M9CLD5_9MICO</name>
<dbReference type="CDD" id="cd00063">
    <property type="entry name" value="FN3"/>
    <property type="match status" value="1"/>
</dbReference>
<dbReference type="OrthoDB" id="5241356at2"/>
<comment type="caution">
    <text evidence="6">The sequence shown here is derived from an EMBL/GenBank/DDBJ whole genome shotgun (WGS) entry which is preliminary data.</text>
</comment>
<dbReference type="Proteomes" id="UP000228758">
    <property type="component" value="Unassembled WGS sequence"/>
</dbReference>
<dbReference type="GO" id="GO:0000272">
    <property type="term" value="P:polysaccharide catabolic process"/>
    <property type="evidence" value="ECO:0007669"/>
    <property type="project" value="UniProtKB-KW"/>
</dbReference>
<reference evidence="6 7" key="1">
    <citation type="submission" date="2017-11" db="EMBL/GenBank/DDBJ databases">
        <title>Genomic Encyclopedia of Archaeal and Bacterial Type Strains, Phase II (KMG-II): From Individual Species to Whole Genera.</title>
        <authorList>
            <person name="Goeker M."/>
        </authorList>
    </citation>
    <scope>NUCLEOTIDE SEQUENCE [LARGE SCALE GENOMIC DNA]</scope>
    <source>
        <strain evidence="6 7">DSM 27393</strain>
    </source>
</reference>
<keyword evidence="4" id="KW-0812">Transmembrane</keyword>
<sequence>MRIGAWIAGNRSLVATLTSGSVVAALVASVALTSNGYVEQRVDLDDGSVWVVNGSQQAVGRANTQVFELDTVLPLAGSDLDVLQNGSTVLVHDAANARLEVIDPATAQAGESIPLPPDEGEVFLAGDRVVVHERGSGGLWATDASELDTFDAAGEPDLALGADSVAAVDERGRAVVYSPELGQVSVVDTDSTARVVSTHDPGFDDADDVQVTTVAGRWAVLDRDSRELVVDGESIDLSDLIPADGSPQLQTASADGDRVLVAFDGGVVAAPFGGDPVVAEIDGAGEAARPQHLDGCDFAAWAGGVAWRDCGEAETLRLSGMASNPELRFTAHGTHIVLNDATAGDAWAVQAAGQHIDNWADLIDEERDEEEVTENDTTTPPETEKTQLPPVAVDDDLGARPGRSNILPVLLNDYDANGDVIVITEVGAVDESLGRIDVIAQRQQLQLTLEPTATGVLTIPYSIDDGRGGTASAVATVTVRGADENSAPAQVRPTRAEVMPTLRVTSHVLGDWIDPDADPFYLTAAVATAPDQATFKPEGSVRFIEGGGGGDRRSVALTVSDGRDSGTGSLEITVRDTTTLIADSFPEAAYAGEEKTIEPLKHVRGGRGTVTLSAVPEKTGATIVPNYDDGTFTFVSSEVRVHYLDYVVTDGDQTATGSIRVDVTAPPDPNTPPVTTPKTVFVRTLNSETLDIAGTDRDPAGGVLVVTGVSGLAPDSGVRAEVLTQSRVRVTLTAPLEGPVTFGYRISNGLAEADGSITVVEIPNPDQLQPPIARDDTASVRVGDVVDIPVLANDEQPDGEQVRLLPALVRGVPDGGGLLFASGDRLRYLAPEAAGVYTAVYQIGGPSEQTAQAEVRITVREANPDVNAPPVPRPITARVLAGETVRVEVPLTGIDPDGDSVQLLGQETNPEKGSVVSVESNVIEYEAGDYSAGTDSFTYSVIDSLGARAVGTVRVGIVPRSDGARNPVAIEDEVFMRPGGSISVQVLGNDSDPDGRELRVAAVEPNSADIAAEIIDDTVVRVTPPSAPGAYGLVYTIENAVGGTSSNFVRVIVDPEAPLAHPLADDTVLTLSDVLDREQLEVDVLRNVFFAEGDVRDLGVRVLPGWGGSAEVTADKRIRVAVTAKSQIIPFSVSHPDDDSVRSYAFIWVPGLDDALPQLDRTAPPLVVKSEETLTIDLNDRVLAVGGRGVRLTDTSSVRATHSDGSDLVVNSTTLRFVSADRYFGPASISFEVTDGATADDPRGRVATLVLPIRVEPRENQPPAFTGGVIEFEPGQQKVIDLVRLTSYPYDDDLDELAYSVVQPPQGFTARVDGQRLTLTADESAVKGTSASVGLGVRDEVNAGQPGRITLNVVASTRPLARPAPDQGLARRGASTTIDVLANDEATNPFPGSALRVTAIRGLDAGVPRGVQISPSSDNSRLSVTVADSATPGDTTLQYQVTDATGDPDRTVWGLVTVSVQDVPDAPAAPERQGGFVSGELTLRITPPAFNNAPITGYRVVSTEGGYSFDCGTQTLCRLQGLELGRSYRFQVIATNAVGDSAAGAPSVPLSADNVPPAPTSVNAVATSAAEGDLRISWPAVPDTGAGSAVRNYGVQISGAGIDERFDVSAGTTSLSTSARGITLPPNVTVVVTVFARNASQVQSDDQWARTSSPVTRTVGAPSAPEPHASMTRDPSGTSRIIVEWAPSSPNGVAQENVKYFVARSTGEGAGSCPTSAAVESSPYEDTEFDDGRQYTYHVYAYNGFFCSVGSTPPIEAKRPPGQASATLEVAARSDSGQFDVRIDSIAAPGIANKFQYRLSANDDWKNVSRGDWLTEFGSVVYGTPFSVTVRACRDASDTYCGPESAATAAVVPIDTRADVASCAPAQLPQLTAPNNAGVAPDSFVLAYEIPEKDIFGVPTGGWEWTDFNYASDTAAPEGARAARVKATVATYQDPGYGEGACTP</sequence>
<feature type="compositionally biased region" description="Low complexity" evidence="3">
    <location>
        <begin position="375"/>
        <end position="388"/>
    </location>
</feature>
<dbReference type="PROSITE" id="PS50853">
    <property type="entry name" value="FN3"/>
    <property type="match status" value="1"/>
</dbReference>
<accession>A0A2M9CLD5</accession>
<evidence type="ECO:0000313" key="6">
    <source>
        <dbReference type="EMBL" id="PJJ72708.1"/>
    </source>
</evidence>
<dbReference type="SUPFAM" id="SSF50974">
    <property type="entry name" value="Nitrous oxide reductase, N-terminal domain"/>
    <property type="match status" value="1"/>
</dbReference>
<dbReference type="RefSeq" id="WP_100364867.1">
    <property type="nucleotide sequence ID" value="NZ_PGFF01000001.1"/>
</dbReference>
<feature type="transmembrane region" description="Helical" evidence="4">
    <location>
        <begin position="12"/>
        <end position="32"/>
    </location>
</feature>
<dbReference type="InterPro" id="IPR011045">
    <property type="entry name" value="N2O_reductase_N"/>
</dbReference>
<evidence type="ECO:0000313" key="7">
    <source>
        <dbReference type="Proteomes" id="UP000228758"/>
    </source>
</evidence>
<dbReference type="GO" id="GO:0016798">
    <property type="term" value="F:hydrolase activity, acting on glycosyl bonds"/>
    <property type="evidence" value="ECO:0007669"/>
    <property type="project" value="UniProtKB-KW"/>
</dbReference>
<keyword evidence="4" id="KW-1133">Transmembrane helix</keyword>
<dbReference type="InterPro" id="IPR003961">
    <property type="entry name" value="FN3_dom"/>
</dbReference>
<evidence type="ECO:0000256" key="4">
    <source>
        <dbReference type="SAM" id="Phobius"/>
    </source>
</evidence>
<dbReference type="EMBL" id="PGFF01000001">
    <property type="protein sequence ID" value="PJJ72708.1"/>
    <property type="molecule type" value="Genomic_DNA"/>
</dbReference>
<feature type="region of interest" description="Disordered" evidence="3">
    <location>
        <begin position="367"/>
        <end position="388"/>
    </location>
</feature>
<keyword evidence="1" id="KW-0378">Hydrolase</keyword>
<keyword evidence="1" id="KW-0326">Glycosidase</keyword>
<evidence type="ECO:0000256" key="1">
    <source>
        <dbReference type="ARBA" id="ARBA00023295"/>
    </source>
</evidence>
<protein>
    <recommendedName>
        <fullName evidence="5">Fibronectin type-III domain-containing protein</fullName>
    </recommendedName>
</protein>
<gene>
    <name evidence="6" type="ORF">CLV46_2282</name>
</gene>
<evidence type="ECO:0000259" key="5">
    <source>
        <dbReference type="PROSITE" id="PS50853"/>
    </source>
</evidence>
<keyword evidence="2" id="KW-0624">Polysaccharide degradation</keyword>
<dbReference type="SUPFAM" id="SSF49265">
    <property type="entry name" value="Fibronectin type III"/>
    <property type="match status" value="2"/>
</dbReference>